<dbReference type="Pfam" id="PF20057">
    <property type="entry name" value="DUF6456"/>
    <property type="match status" value="1"/>
</dbReference>
<reference evidence="4" key="1">
    <citation type="journal article" date="2019" name="Int. J. Syst. Evol. Microbiol.">
        <title>The Global Catalogue of Microorganisms (GCM) 10K type strain sequencing project: providing services to taxonomists for standard genome sequencing and annotation.</title>
        <authorList>
            <consortium name="The Broad Institute Genomics Platform"/>
            <consortium name="The Broad Institute Genome Sequencing Center for Infectious Disease"/>
            <person name="Wu L."/>
            <person name="Ma J."/>
        </authorList>
    </citation>
    <scope>NUCLEOTIDE SEQUENCE [LARGE SCALE GENOMIC DNA]</scope>
    <source>
        <strain evidence="4">CECT 8531</strain>
    </source>
</reference>
<evidence type="ECO:0000259" key="2">
    <source>
        <dbReference type="Pfam" id="PF20057"/>
    </source>
</evidence>
<dbReference type="EMBL" id="JBHSDH010000013">
    <property type="protein sequence ID" value="MFC4291809.1"/>
    <property type="molecule type" value="Genomic_DNA"/>
</dbReference>
<evidence type="ECO:0000313" key="4">
    <source>
        <dbReference type="Proteomes" id="UP001595887"/>
    </source>
</evidence>
<proteinExistence type="predicted"/>
<dbReference type="InterPro" id="IPR045599">
    <property type="entry name" value="DUF6456"/>
</dbReference>
<evidence type="ECO:0000256" key="1">
    <source>
        <dbReference type="SAM" id="MobiDB-lite"/>
    </source>
</evidence>
<accession>A0ABV8RGL2</accession>
<dbReference type="Proteomes" id="UP001595887">
    <property type="component" value="Unassembled WGS sequence"/>
</dbReference>
<dbReference type="RefSeq" id="WP_381421989.1">
    <property type="nucleotide sequence ID" value="NZ_JBHSDH010000013.1"/>
</dbReference>
<organism evidence="3 4">
    <name type="scientific">Sphingorhabdus arenilitoris</name>
    <dbReference type="NCBI Taxonomy" id="1490041"/>
    <lineage>
        <taxon>Bacteria</taxon>
        <taxon>Pseudomonadati</taxon>
        <taxon>Pseudomonadota</taxon>
        <taxon>Alphaproteobacteria</taxon>
        <taxon>Sphingomonadales</taxon>
        <taxon>Sphingomonadaceae</taxon>
        <taxon>Sphingorhabdus</taxon>
    </lineage>
</organism>
<protein>
    <submittedName>
        <fullName evidence="3">DUF6456 domain-containing protein</fullName>
    </submittedName>
</protein>
<feature type="region of interest" description="Disordered" evidence="1">
    <location>
        <begin position="1"/>
        <end position="40"/>
    </location>
</feature>
<name>A0ABV8RGL2_9SPHN</name>
<feature type="domain" description="DUF6456" evidence="2">
    <location>
        <begin position="41"/>
        <end position="170"/>
    </location>
</feature>
<evidence type="ECO:0000313" key="3">
    <source>
        <dbReference type="EMBL" id="MFC4291809.1"/>
    </source>
</evidence>
<comment type="caution">
    <text evidence="3">The sequence shown here is derived from an EMBL/GenBank/DDBJ whole genome shotgun (WGS) entry which is preliminary data.</text>
</comment>
<feature type="compositionally biased region" description="Basic and acidic residues" evidence="1">
    <location>
        <begin position="19"/>
        <end position="33"/>
    </location>
</feature>
<keyword evidence="4" id="KW-1185">Reference proteome</keyword>
<sequence>MNADDKQSLSGSRAHHRDPRPLIERNLLRDSKSGKAAKSVTVNQAESPLSWLHARGHLTDRQFLAGENLRQSYESACLGPRVTMRWDGLGAGRSKSRVAAPTPESEKILFAKDRFDAAIEALGSDLSDIAWRVICAGEGVSSAERNLGWPTRSGKLVLRIALNRLADYYRIAG</sequence>
<gene>
    <name evidence="3" type="ORF">ACFOWX_05190</name>
</gene>